<dbReference type="EMBL" id="JAEPRD010000247">
    <property type="protein sequence ID" value="KAG2193133.1"/>
    <property type="molecule type" value="Genomic_DNA"/>
</dbReference>
<dbReference type="Proteomes" id="UP000603453">
    <property type="component" value="Unassembled WGS sequence"/>
</dbReference>
<proteinExistence type="predicted"/>
<organism evidence="1 2">
    <name type="scientific">Mucor saturninus</name>
    <dbReference type="NCBI Taxonomy" id="64648"/>
    <lineage>
        <taxon>Eukaryota</taxon>
        <taxon>Fungi</taxon>
        <taxon>Fungi incertae sedis</taxon>
        <taxon>Mucoromycota</taxon>
        <taxon>Mucoromycotina</taxon>
        <taxon>Mucoromycetes</taxon>
        <taxon>Mucorales</taxon>
        <taxon>Mucorineae</taxon>
        <taxon>Mucoraceae</taxon>
        <taxon>Mucor</taxon>
    </lineage>
</organism>
<reference evidence="1" key="1">
    <citation type="submission" date="2020-12" db="EMBL/GenBank/DDBJ databases">
        <title>Metabolic potential, ecology and presence of endohyphal bacteria is reflected in genomic diversity of Mucoromycotina.</title>
        <authorList>
            <person name="Muszewska A."/>
            <person name="Okrasinska A."/>
            <person name="Steczkiewicz K."/>
            <person name="Drgas O."/>
            <person name="Orlowska M."/>
            <person name="Perlinska-Lenart U."/>
            <person name="Aleksandrzak-Piekarczyk T."/>
            <person name="Szatraj K."/>
            <person name="Zielenkiewicz U."/>
            <person name="Pilsyk S."/>
            <person name="Malc E."/>
            <person name="Mieczkowski P."/>
            <person name="Kruszewska J.S."/>
            <person name="Biernat P."/>
            <person name="Pawlowska J."/>
        </authorList>
    </citation>
    <scope>NUCLEOTIDE SEQUENCE</scope>
    <source>
        <strain evidence="1">WA0000017839</strain>
    </source>
</reference>
<gene>
    <name evidence="1" type="ORF">INT47_006433</name>
</gene>
<name>A0A8H7UV35_9FUNG</name>
<dbReference type="AlphaFoldDB" id="A0A8H7UV35"/>
<keyword evidence="2" id="KW-1185">Reference proteome</keyword>
<comment type="caution">
    <text evidence="1">The sequence shown here is derived from an EMBL/GenBank/DDBJ whole genome shotgun (WGS) entry which is preliminary data.</text>
</comment>
<evidence type="ECO:0000313" key="1">
    <source>
        <dbReference type="EMBL" id="KAG2193133.1"/>
    </source>
</evidence>
<accession>A0A8H7UV35</accession>
<sequence>MGTSSPLAPGDRIIYVKSSIDGIGWDPERRERLEEYVWLKLSRYAQERAGGRAATTRAFIDTYLGDYLEVTGFVPPDFRYGQQTSLIEGAKIFTAYSNNVLMRLESHIRQAVNHLIRIRQRKAELIADRRREGLIDALLKSEIYRDITEPATRFKELIARRLPQISVLDEAFPGPYLPNALETLRPVLISYPADYRFCGNSIDYDSKERPVEDMRAIYELALSFIDIGLPVFNCFPLRRSWTPCYTTIDLKILCQNILGRRWTNRQDKIALWREAINLNSDALEHQKNGELQFRGTI</sequence>
<dbReference type="OrthoDB" id="2220451at2759"/>
<evidence type="ECO:0000313" key="2">
    <source>
        <dbReference type="Proteomes" id="UP000603453"/>
    </source>
</evidence>
<protein>
    <submittedName>
        <fullName evidence="1">Uncharacterized protein</fullName>
    </submittedName>
</protein>